<accession>A0A3P3WG00</accession>
<name>A0A3P3WG00_9FLAO</name>
<dbReference type="EMBL" id="RQVR01000001">
    <property type="protein sequence ID" value="RRJ94081.1"/>
    <property type="molecule type" value="Genomic_DNA"/>
</dbReference>
<protein>
    <submittedName>
        <fullName evidence="1">Uncharacterized protein</fullName>
    </submittedName>
</protein>
<proteinExistence type="predicted"/>
<dbReference type="PROSITE" id="PS51257">
    <property type="entry name" value="PROKAR_LIPOPROTEIN"/>
    <property type="match status" value="1"/>
</dbReference>
<organism evidence="1 2">
    <name type="scientific">Flavobacterium macacae</name>
    <dbReference type="NCBI Taxonomy" id="2488993"/>
    <lineage>
        <taxon>Bacteria</taxon>
        <taxon>Pseudomonadati</taxon>
        <taxon>Bacteroidota</taxon>
        <taxon>Flavobacteriia</taxon>
        <taxon>Flavobacteriales</taxon>
        <taxon>Flavobacteriaceae</taxon>
        <taxon>Flavobacterium</taxon>
    </lineage>
</organism>
<comment type="caution">
    <text evidence="1">The sequence shown here is derived from an EMBL/GenBank/DDBJ whole genome shotgun (WGS) entry which is preliminary data.</text>
</comment>
<dbReference type="Proteomes" id="UP000271937">
    <property type="component" value="Unassembled WGS sequence"/>
</dbReference>
<reference evidence="1 2" key="1">
    <citation type="submission" date="2018-11" db="EMBL/GenBank/DDBJ databases">
        <title>Flavobacterium sp. nov., YIM 102600 draft genome.</title>
        <authorList>
            <person name="Li G."/>
            <person name="Jiang Y."/>
        </authorList>
    </citation>
    <scope>NUCLEOTIDE SEQUENCE [LARGE SCALE GENOMIC DNA]</scope>
    <source>
        <strain evidence="1 2">YIM 102600</strain>
    </source>
</reference>
<evidence type="ECO:0000313" key="1">
    <source>
        <dbReference type="EMBL" id="RRJ94081.1"/>
    </source>
</evidence>
<gene>
    <name evidence="1" type="ORF">EG849_01015</name>
</gene>
<keyword evidence="2" id="KW-1185">Reference proteome</keyword>
<dbReference type="AlphaFoldDB" id="A0A3P3WG00"/>
<dbReference type="RefSeq" id="WP_125011223.1">
    <property type="nucleotide sequence ID" value="NZ_RQVR01000001.1"/>
</dbReference>
<sequence>MRKFILIFVFTCIFYSCKTYTVTPENLKEQLSSTAGVKKTEINNPMGFGTLSYEANSLKKIRVVNKEGRQESLENSPALEMRVTLKNKKRYHFYFDTVVIKDDTLSGGRSRFIGSLTRKIPFDSIQKIEIQDGGKKFEYQ</sequence>
<dbReference type="OrthoDB" id="669098at2"/>
<evidence type="ECO:0000313" key="2">
    <source>
        <dbReference type="Proteomes" id="UP000271937"/>
    </source>
</evidence>